<dbReference type="SUPFAM" id="SSF54506">
    <property type="entry name" value="Diaminopimelate epimerase-like"/>
    <property type="match status" value="1"/>
</dbReference>
<evidence type="ECO:0000313" key="4">
    <source>
        <dbReference type="EMBL" id="KJY82821.1"/>
    </source>
</evidence>
<comment type="caution">
    <text evidence="4">The sequence shown here is derived from an EMBL/GenBank/DDBJ whole genome shotgun (WGS) entry which is preliminary data.</text>
</comment>
<keyword evidence="2" id="KW-0413">Isomerase</keyword>
<protein>
    <submittedName>
        <fullName evidence="4">Phenazine biosynthesis protein PhzF</fullName>
    </submittedName>
</protein>
<dbReference type="EMBL" id="JXXV01000018">
    <property type="protein sequence ID" value="KJY82821.1"/>
    <property type="molecule type" value="Genomic_DNA"/>
</dbReference>
<dbReference type="PIRSF" id="PIRSF016184">
    <property type="entry name" value="PhzC_PhzF"/>
    <property type="match status" value="1"/>
</dbReference>
<dbReference type="NCBIfam" id="TIGR00654">
    <property type="entry name" value="PhzF_family"/>
    <property type="match status" value="1"/>
</dbReference>
<dbReference type="Gene3D" id="3.10.310.10">
    <property type="entry name" value="Diaminopimelate Epimerase, Chain A, domain 1"/>
    <property type="match status" value="2"/>
</dbReference>
<gene>
    <name evidence="4" type="ORF">TW81_11450</name>
</gene>
<dbReference type="GO" id="GO:0016853">
    <property type="term" value="F:isomerase activity"/>
    <property type="evidence" value="ECO:0007669"/>
    <property type="project" value="UniProtKB-KW"/>
</dbReference>
<accession>A0A0F4NLA3</accession>
<dbReference type="Pfam" id="PF02567">
    <property type="entry name" value="PhzC-PhzF"/>
    <property type="match status" value="1"/>
</dbReference>
<dbReference type="AlphaFoldDB" id="A0A0F4NLA3"/>
<dbReference type="Proteomes" id="UP000033673">
    <property type="component" value="Unassembled WGS sequence"/>
</dbReference>
<feature type="active site" evidence="3">
    <location>
        <position position="46"/>
    </location>
</feature>
<dbReference type="PANTHER" id="PTHR13774">
    <property type="entry name" value="PHENAZINE BIOSYNTHESIS PROTEIN"/>
    <property type="match status" value="1"/>
</dbReference>
<evidence type="ECO:0000313" key="5">
    <source>
        <dbReference type="Proteomes" id="UP000033673"/>
    </source>
</evidence>
<sequence length="265" mass="28635">MNVEIYQVDSFASGPFRGNPAGVCITEHPLPEETMFAIAGEMAVSETAFLTLSDMRLRWFTPKIEVVLCGHGTLAVAHILKQKGKVEDGDCITFNTLSGPLTAQFKGNLIELDFPVAKLIASETADPTLIEALGLKSEQILSVALFDTKVLISVCSAEVVNKLSPNFDAMKRLEGRGVVVTALSDNSNVDFVSRYFAPWVGVNEDPVTGSAHCALAVYWQKVLGKNQFHAYQASARGGHISIQIDGERVKLSGTAHTVICGQMHL</sequence>
<dbReference type="InterPro" id="IPR003719">
    <property type="entry name" value="Phenazine_PhzF-like"/>
</dbReference>
<evidence type="ECO:0000256" key="3">
    <source>
        <dbReference type="PIRSR" id="PIRSR016184-1"/>
    </source>
</evidence>
<keyword evidence="5" id="KW-1185">Reference proteome</keyword>
<dbReference type="RefSeq" id="WP_045955847.1">
    <property type="nucleotide sequence ID" value="NZ_JXXV01000018.1"/>
</dbReference>
<dbReference type="OrthoDB" id="9788221at2"/>
<dbReference type="PANTHER" id="PTHR13774:SF17">
    <property type="entry name" value="PHENAZINE BIOSYNTHESIS-LIKE DOMAIN-CONTAINING PROTEIN"/>
    <property type="match status" value="1"/>
</dbReference>
<proteinExistence type="inferred from homology"/>
<name>A0A0F4NLA3_9VIBR</name>
<evidence type="ECO:0000256" key="1">
    <source>
        <dbReference type="ARBA" id="ARBA00008270"/>
    </source>
</evidence>
<dbReference type="GO" id="GO:0005737">
    <property type="term" value="C:cytoplasm"/>
    <property type="evidence" value="ECO:0007669"/>
    <property type="project" value="TreeGrafter"/>
</dbReference>
<reference evidence="4 5" key="1">
    <citation type="journal article" date="2015" name="BMC Genomics">
        <title>Genome mining reveals unlocked bioactive potential of marine Gram-negative bacteria.</title>
        <authorList>
            <person name="Machado H."/>
            <person name="Sonnenschein E.C."/>
            <person name="Melchiorsen J."/>
            <person name="Gram L."/>
        </authorList>
    </citation>
    <scope>NUCLEOTIDE SEQUENCE [LARGE SCALE GENOMIC DNA]</scope>
    <source>
        <strain evidence="4 5">S2757</strain>
    </source>
</reference>
<dbReference type="PATRIC" id="fig|579748.3.peg.2363"/>
<evidence type="ECO:0000256" key="2">
    <source>
        <dbReference type="ARBA" id="ARBA00023235"/>
    </source>
</evidence>
<dbReference type="STRING" id="579748.TW81_11450"/>
<comment type="similarity">
    <text evidence="1">Belongs to the PhzF family.</text>
</comment>
<organism evidence="4 5">
    <name type="scientific">Vibrio galatheae</name>
    <dbReference type="NCBI Taxonomy" id="579748"/>
    <lineage>
        <taxon>Bacteria</taxon>
        <taxon>Pseudomonadati</taxon>
        <taxon>Pseudomonadota</taxon>
        <taxon>Gammaproteobacteria</taxon>
        <taxon>Vibrionales</taxon>
        <taxon>Vibrionaceae</taxon>
        <taxon>Vibrio</taxon>
    </lineage>
</organism>